<evidence type="ECO:0000313" key="6">
    <source>
        <dbReference type="EMBL" id="HJB09502.1"/>
    </source>
</evidence>
<dbReference type="Gene3D" id="3.40.190.10">
    <property type="entry name" value="Periplasmic binding protein-like II"/>
    <property type="match status" value="1"/>
</dbReference>
<dbReference type="PANTHER" id="PTHR43649:SF33">
    <property type="entry name" value="POLYGALACTURONAN_RHAMNOGALACTURONAN-BINDING PROTEIN YTCQ"/>
    <property type="match status" value="1"/>
</dbReference>
<dbReference type="CDD" id="cd13585">
    <property type="entry name" value="PBP2_TMBP_like"/>
    <property type="match status" value="1"/>
</dbReference>
<reference evidence="6" key="1">
    <citation type="journal article" date="2021" name="PeerJ">
        <title>Extensive microbial diversity within the chicken gut microbiome revealed by metagenomics and culture.</title>
        <authorList>
            <person name="Gilroy R."/>
            <person name="Ravi A."/>
            <person name="Getino M."/>
            <person name="Pursley I."/>
            <person name="Horton D.L."/>
            <person name="Alikhan N.F."/>
            <person name="Baker D."/>
            <person name="Gharbi K."/>
            <person name="Hall N."/>
            <person name="Watson M."/>
            <person name="Adriaenssens E.M."/>
            <person name="Foster-Nyarko E."/>
            <person name="Jarju S."/>
            <person name="Secka A."/>
            <person name="Antonio M."/>
            <person name="Oren A."/>
            <person name="Chaudhuri R.R."/>
            <person name="La Ragione R."/>
            <person name="Hildebrand F."/>
            <person name="Pallen M.J."/>
        </authorList>
    </citation>
    <scope>NUCLEOTIDE SEQUENCE</scope>
    <source>
        <strain evidence="6">ChiHjej13B12-24818</strain>
    </source>
</reference>
<dbReference type="SUPFAM" id="SSF53850">
    <property type="entry name" value="Periplasmic binding protein-like II"/>
    <property type="match status" value="1"/>
</dbReference>
<evidence type="ECO:0000256" key="3">
    <source>
        <dbReference type="ARBA" id="ARBA00023136"/>
    </source>
</evidence>
<accession>A0A9D2RP17</accession>
<proteinExistence type="predicted"/>
<evidence type="ECO:0000256" key="2">
    <source>
        <dbReference type="ARBA" id="ARBA00022729"/>
    </source>
</evidence>
<dbReference type="AlphaFoldDB" id="A0A9D2RP17"/>
<gene>
    <name evidence="6" type="ORF">H9786_03050</name>
</gene>
<dbReference type="PROSITE" id="PS51257">
    <property type="entry name" value="PROKAR_LIPOPROTEIN"/>
    <property type="match status" value="1"/>
</dbReference>
<dbReference type="InterPro" id="IPR050490">
    <property type="entry name" value="Bact_solute-bd_prot1"/>
</dbReference>
<keyword evidence="3" id="KW-0472">Membrane</keyword>
<evidence type="ECO:0000256" key="1">
    <source>
        <dbReference type="ARBA" id="ARBA00022475"/>
    </source>
</evidence>
<protein>
    <submittedName>
        <fullName evidence="6">Sugar ABC transporter substrate-binding protein</fullName>
    </submittedName>
</protein>
<sequence length="432" mass="46220">MTQKITRRTALTGTAATVTALGVSSCGIGGGSSESDPGSGEITGSIRFQTWNLKGEYEEYFTALIDAFTEENPGTEVEWIDQPAEGYQDSLSADAAAGNLPDVVDMGPEAAYSLASAGMLLDLAEADPALADQFMPSAWDAMTFSGLGGGTYGFPWYLNTGPSFFNTALFEEAGLDPQALPETYEELFEQAAAMAEISDASMIGRLPAIETFGTYGVQLMNEDETAFTFNEPRGVELLEHYVDLYQGQGFTEESLNALQTGELDSFKAGELGWLPGSSYTMQELRDTAPDVYESVAVAPAITDVAPNMYIESLTVSAQSENQSTALAFAAFVSNPENQMEFAKQAAVFPSTAGALEDEYFTEDDGTDDGAIRVQSAAQVKEAVAWWPPAFSGESSAEFLREQIAQAVLGQTTPQEALDAAVDYADQRIETRS</sequence>
<dbReference type="PANTHER" id="PTHR43649">
    <property type="entry name" value="ARABINOSE-BINDING PROTEIN-RELATED"/>
    <property type="match status" value="1"/>
</dbReference>
<reference evidence="6" key="2">
    <citation type="submission" date="2021-04" db="EMBL/GenBank/DDBJ databases">
        <authorList>
            <person name="Gilroy R."/>
        </authorList>
    </citation>
    <scope>NUCLEOTIDE SEQUENCE</scope>
    <source>
        <strain evidence="6">ChiHjej13B12-24818</strain>
    </source>
</reference>
<dbReference type="PROSITE" id="PS51318">
    <property type="entry name" value="TAT"/>
    <property type="match status" value="1"/>
</dbReference>
<dbReference type="Pfam" id="PF01547">
    <property type="entry name" value="SBP_bac_1"/>
    <property type="match status" value="1"/>
</dbReference>
<keyword evidence="5" id="KW-0449">Lipoprotein</keyword>
<dbReference type="InterPro" id="IPR006059">
    <property type="entry name" value="SBP"/>
</dbReference>
<dbReference type="Proteomes" id="UP000823823">
    <property type="component" value="Unassembled WGS sequence"/>
</dbReference>
<comment type="caution">
    <text evidence="6">The sequence shown here is derived from an EMBL/GenBank/DDBJ whole genome shotgun (WGS) entry which is preliminary data.</text>
</comment>
<organism evidence="6 7">
    <name type="scientific">Candidatus Brachybacterium merdavium</name>
    <dbReference type="NCBI Taxonomy" id="2838513"/>
    <lineage>
        <taxon>Bacteria</taxon>
        <taxon>Bacillati</taxon>
        <taxon>Actinomycetota</taxon>
        <taxon>Actinomycetes</taxon>
        <taxon>Micrococcales</taxon>
        <taxon>Dermabacteraceae</taxon>
        <taxon>Brachybacterium</taxon>
    </lineage>
</organism>
<evidence type="ECO:0000256" key="5">
    <source>
        <dbReference type="ARBA" id="ARBA00023288"/>
    </source>
</evidence>
<name>A0A9D2RP17_9MICO</name>
<dbReference type="InterPro" id="IPR006311">
    <property type="entry name" value="TAT_signal"/>
</dbReference>
<evidence type="ECO:0000256" key="4">
    <source>
        <dbReference type="ARBA" id="ARBA00023139"/>
    </source>
</evidence>
<keyword evidence="2" id="KW-0732">Signal</keyword>
<keyword evidence="4" id="KW-0564">Palmitate</keyword>
<dbReference type="EMBL" id="DWZH01000022">
    <property type="protein sequence ID" value="HJB09502.1"/>
    <property type="molecule type" value="Genomic_DNA"/>
</dbReference>
<evidence type="ECO:0000313" key="7">
    <source>
        <dbReference type="Proteomes" id="UP000823823"/>
    </source>
</evidence>
<keyword evidence="1" id="KW-1003">Cell membrane</keyword>